<feature type="transmembrane region" description="Helical" evidence="6">
    <location>
        <begin position="191"/>
        <end position="210"/>
    </location>
</feature>
<feature type="compositionally biased region" description="Basic and acidic residues" evidence="5">
    <location>
        <begin position="1405"/>
        <end position="1419"/>
    </location>
</feature>
<keyword evidence="3 6" id="KW-1133">Transmembrane helix</keyword>
<accession>A0A0C1C3W0</accession>
<feature type="transmembrane region" description="Helical" evidence="6">
    <location>
        <begin position="354"/>
        <end position="373"/>
    </location>
</feature>
<sequence>MASVEQLEEQPSDGCLAPPRVMNEWIFLIVLCSTQLFVQGALGYILIPLHLVADTFGQGPNEASRMTWHVGGYSLAVGTFILIAGKLGDLFGSKRILILGWIWFGVWSVIGGCSAFTKSPIFFDTARALQGIGPAFMLPNSLAIAGRTYSPGKKKNMVFSVFAMAAPLGCFTAGIIGAALAEYVWWPWVMWIYGIGCFAMAAIALYVVPADSHMARRSIGRSFDYAGCMLGVAGLLLLNISWNQAPIDGWSAPYVYSLLILGFILVGLFVLQEKHTADPILDISIFNRRVAAVLLTTGLGWSSFGIWFYYIFQVIQRFRGVSPLASAVQFAPGAISGIIAALATPYLMTVVSSAWLMVIASAAFFVGCLLQSTAPVEQSYWMNTFWSFVITAWGMDISFPALATILSDAVPVKHQGAAASLVNTVVNYSIAIGLGIAGTVEAEVVHDGGGLLLGYQAALWTSVGLSGPSKTNSWCPSKLRNTQQTRCDICTMTPSLPAQSDAKWVFITTSPSHRQPTKSQRSQARRRVMREIGYARRKVHAHSWPEGSSETHMVARDIISEISSVISSVVSPSIALSPLALDRESRWLLHHMFLDTDSGQSQIYRDRWFPICFTNSAVFDQMLATYATHIVQDQPHNDLRHFILSSHAKALAGVRTSLNSLAVRDKQTFNGLICAIAALACYSHLEGDVASWKFHMAAVSRLIAESGLAIDELDARVIDVVQWVESIGSYAFDICPELRNPKLGKPHQISPLEATSPCLSGTDLPISLSSALRALQETNQQLNMRQLLFGPAIWQDPMEIDQLIHPLTYRFLLLGHSTQTVDPFHICLRSGALLYLAEFRRKSGVSPVVTRIHLQRLCSSMEAMGQRSEKMKLTLWLLTLGAMEAATQWDQQYFYSRLLGLLRTSGVDSVPLWTQHLTEVVWIGGLFQDKLEMIWAALHHSDAITVNRKPSTGEQLRGLPKGSEGLMTTSHHDRDNRFNHPTSANRGPRQTGSHSLPHREQLRFIIMTDTGAHQGVKSLLARFENSQQKVSSPPPRDRSPAGSENLSRVRASFIAVEGGTPSSPILGLRRADGHAEALPPPPRMKSFSSEDLDDSVKSNGSSTQPTNGLNSPPKVAEPEKKDIVTETVDTKGKQKAVEEEPTANKENQPLTKSSTTPAQGLSAPKPTRTVAKKPSNVHIDKTTSTTKPASQPPNSKASAQPRTPTSASKPETEKSTRATRTSRPSTIAAGKSDAPKAPVHKSSRTSLATATKTSTRPSRSSTPAREVTKPTTRTNDVRSSSTARPARLPGSTTAPNLPSSRLTTTGGTTSTLSRKPSSLKGATTTTRQRAITPTASSARKQTSRSPPQPGDRSNSRMSTTKPVDEGFLARMMRPTASSANKAHEKIEVKSPPRPKVTRAPRRVPSRLDTRASRPTKDKSLPVSPKTPKEEPLPASKPAETETNAAVPEIEAVQEIPEQPTPEAQVQPSSRSLEPAIEIEESHDEPTGVSPVESAAEPVADTVDSHIEEPKDAPVNQPEDAVTEPASKAAVSNETAEKVDPVEAPAELIPEATAAQASTPVEPAVEQTTELVNPDDDEVVETVKSSESEPVAVVVSDEKGLEAPNEAPLETEGSTTESKSEEVDIDLSKLTLN</sequence>
<proteinExistence type="predicted"/>
<evidence type="ECO:0000256" key="4">
    <source>
        <dbReference type="ARBA" id="ARBA00023136"/>
    </source>
</evidence>
<feature type="compositionally biased region" description="Low complexity" evidence="5">
    <location>
        <begin position="1581"/>
        <end position="1594"/>
    </location>
</feature>
<feature type="transmembrane region" description="Helical" evidence="6">
    <location>
        <begin position="129"/>
        <end position="146"/>
    </location>
</feature>
<dbReference type="GO" id="GO:0016020">
    <property type="term" value="C:membrane"/>
    <property type="evidence" value="ECO:0007669"/>
    <property type="project" value="UniProtKB-SubCell"/>
</dbReference>
<evidence type="ECO:0000256" key="6">
    <source>
        <dbReference type="SAM" id="Phobius"/>
    </source>
</evidence>
<feature type="region of interest" description="Disordered" evidence="5">
    <location>
        <begin position="1073"/>
        <end position="1632"/>
    </location>
</feature>
<feature type="domain" description="Major facilitator superfamily (MFS) profile" evidence="7">
    <location>
        <begin position="27"/>
        <end position="472"/>
    </location>
</feature>
<feature type="compositionally biased region" description="Low complexity" evidence="5">
    <location>
        <begin position="1248"/>
        <end position="1265"/>
    </location>
</feature>
<reference evidence="8 9" key="1">
    <citation type="submission" date="2014-11" db="EMBL/GenBank/DDBJ databases">
        <title>Genomics derived discovery of secondary metabolites biosynthetic gene clusters in Aspergillus ustus.</title>
        <authorList>
            <person name="Pi B."/>
            <person name="Dai F."/>
            <person name="Song X."/>
            <person name="Zhu C."/>
            <person name="Li H."/>
            <person name="Yu D."/>
        </authorList>
    </citation>
    <scope>NUCLEOTIDE SEQUENCE [LARGE SCALE GENOMIC DNA]</scope>
    <source>
        <strain evidence="8 9">3.3904</strain>
    </source>
</reference>
<dbReference type="InterPro" id="IPR011701">
    <property type="entry name" value="MFS"/>
</dbReference>
<feature type="compositionally biased region" description="Basic residues" evidence="5">
    <location>
        <begin position="1395"/>
        <end position="1404"/>
    </location>
</feature>
<dbReference type="PANTHER" id="PTHR42718">
    <property type="entry name" value="MAJOR FACILITATOR SUPERFAMILY MULTIDRUG TRANSPORTER MFSC"/>
    <property type="match status" value="1"/>
</dbReference>
<protein>
    <recommendedName>
        <fullName evidence="7">Major facilitator superfamily (MFS) profile domain-containing protein</fullName>
    </recommendedName>
</protein>
<feature type="transmembrane region" description="Helical" evidence="6">
    <location>
        <begin position="254"/>
        <end position="271"/>
    </location>
</feature>
<feature type="transmembrane region" description="Helical" evidence="6">
    <location>
        <begin position="25"/>
        <end position="46"/>
    </location>
</feature>
<keyword evidence="2 6" id="KW-0812">Transmembrane</keyword>
<dbReference type="Pfam" id="PF11951">
    <property type="entry name" value="Fungal_trans_2"/>
    <property type="match status" value="1"/>
</dbReference>
<feature type="compositionally biased region" description="Low complexity" evidence="5">
    <location>
        <begin position="1218"/>
        <end position="1229"/>
    </location>
</feature>
<dbReference type="GO" id="GO:0022857">
    <property type="term" value="F:transmembrane transporter activity"/>
    <property type="evidence" value="ECO:0007669"/>
    <property type="project" value="InterPro"/>
</dbReference>
<comment type="subcellular location">
    <subcellularLocation>
        <location evidence="1">Membrane</location>
        <topology evidence="1">Multi-pass membrane protein</topology>
    </subcellularLocation>
</comment>
<feature type="compositionally biased region" description="Polar residues" evidence="5">
    <location>
        <begin position="1336"/>
        <end position="1361"/>
    </location>
</feature>
<feature type="transmembrane region" description="Helical" evidence="6">
    <location>
        <begin position="158"/>
        <end position="185"/>
    </location>
</feature>
<evidence type="ECO:0000256" key="3">
    <source>
        <dbReference type="ARBA" id="ARBA00022989"/>
    </source>
</evidence>
<feature type="compositionally biased region" description="Basic and acidic residues" evidence="5">
    <location>
        <begin position="1502"/>
        <end position="1511"/>
    </location>
</feature>
<feature type="compositionally biased region" description="Low complexity" evidence="5">
    <location>
        <begin position="1299"/>
        <end position="1314"/>
    </location>
</feature>
<feature type="transmembrane region" description="Helical" evidence="6">
    <location>
        <begin position="66"/>
        <end position="84"/>
    </location>
</feature>
<evidence type="ECO:0000259" key="7">
    <source>
        <dbReference type="PROSITE" id="PS50850"/>
    </source>
</evidence>
<dbReference type="InterPro" id="IPR021858">
    <property type="entry name" value="Fun_TF"/>
</dbReference>
<organism evidence="8 9">
    <name type="scientific">Aspergillus ustus</name>
    <dbReference type="NCBI Taxonomy" id="40382"/>
    <lineage>
        <taxon>Eukaryota</taxon>
        <taxon>Fungi</taxon>
        <taxon>Dikarya</taxon>
        <taxon>Ascomycota</taxon>
        <taxon>Pezizomycotina</taxon>
        <taxon>Eurotiomycetes</taxon>
        <taxon>Eurotiomycetidae</taxon>
        <taxon>Eurotiales</taxon>
        <taxon>Aspergillaceae</taxon>
        <taxon>Aspergillus</taxon>
        <taxon>Aspergillus subgen. Nidulantes</taxon>
    </lineage>
</organism>
<dbReference type="CDD" id="cd17476">
    <property type="entry name" value="MFS_Amf1_MDR_like"/>
    <property type="match status" value="1"/>
</dbReference>
<feature type="transmembrane region" description="Helical" evidence="6">
    <location>
        <begin position="324"/>
        <end position="347"/>
    </location>
</feature>
<dbReference type="Gene3D" id="1.20.1250.20">
    <property type="entry name" value="MFS general substrate transporter like domains"/>
    <property type="match status" value="1"/>
</dbReference>
<keyword evidence="4 6" id="KW-0472">Membrane</keyword>
<dbReference type="InterPro" id="IPR036259">
    <property type="entry name" value="MFS_trans_sf"/>
</dbReference>
<feature type="transmembrane region" description="Helical" evidence="6">
    <location>
        <begin position="385"/>
        <end position="406"/>
    </location>
</feature>
<feature type="compositionally biased region" description="Polar residues" evidence="5">
    <location>
        <begin position="1182"/>
        <end position="1209"/>
    </location>
</feature>
<evidence type="ECO:0000256" key="2">
    <source>
        <dbReference type="ARBA" id="ARBA00022692"/>
    </source>
</evidence>
<name>A0A0C1C3W0_ASPUT</name>
<dbReference type="Gene3D" id="1.20.1720.10">
    <property type="entry name" value="Multidrug resistance protein D"/>
    <property type="match status" value="1"/>
</dbReference>
<gene>
    <name evidence="8" type="ORF">HK57_00480</name>
</gene>
<feature type="compositionally biased region" description="Basic and acidic residues" evidence="5">
    <location>
        <begin position="1116"/>
        <end position="1138"/>
    </location>
</feature>
<keyword evidence="9" id="KW-1185">Reference proteome</keyword>
<feature type="compositionally biased region" description="Basic and acidic residues" evidence="5">
    <location>
        <begin position="1381"/>
        <end position="1390"/>
    </location>
</feature>
<feature type="transmembrane region" description="Helical" evidence="6">
    <location>
        <begin position="222"/>
        <end position="242"/>
    </location>
</feature>
<evidence type="ECO:0000256" key="5">
    <source>
        <dbReference type="SAM" id="MobiDB-lite"/>
    </source>
</evidence>
<feature type="transmembrane region" description="Helical" evidence="6">
    <location>
        <begin position="96"/>
        <end position="117"/>
    </location>
</feature>
<dbReference type="PANTHER" id="PTHR42718:SF41">
    <property type="entry name" value="MFS TRANSPORTER OF UNKOWN SPECIFICITY (AFU_ORTHOLOGUE AFUA_5G09940)-RELATED"/>
    <property type="match status" value="1"/>
</dbReference>
<evidence type="ECO:0000313" key="8">
    <source>
        <dbReference type="EMBL" id="KIA75745.1"/>
    </source>
</evidence>
<evidence type="ECO:0000256" key="1">
    <source>
        <dbReference type="ARBA" id="ARBA00004141"/>
    </source>
</evidence>
<dbReference type="InterPro" id="IPR020846">
    <property type="entry name" value="MFS_dom"/>
</dbReference>
<dbReference type="Proteomes" id="UP000053475">
    <property type="component" value="Unassembled WGS sequence"/>
</dbReference>
<feature type="transmembrane region" description="Helical" evidence="6">
    <location>
        <begin position="418"/>
        <end position="437"/>
    </location>
</feature>
<feature type="compositionally biased region" description="Polar residues" evidence="5">
    <location>
        <begin position="1144"/>
        <end position="1159"/>
    </location>
</feature>
<feature type="compositionally biased region" description="Polar residues" evidence="5">
    <location>
        <begin position="1461"/>
        <end position="1471"/>
    </location>
</feature>
<dbReference type="Pfam" id="PF07690">
    <property type="entry name" value="MFS_1"/>
    <property type="match status" value="1"/>
</dbReference>
<feature type="compositionally biased region" description="Polar residues" evidence="5">
    <location>
        <begin position="979"/>
        <end position="994"/>
    </location>
</feature>
<feature type="compositionally biased region" description="Polar residues" evidence="5">
    <location>
        <begin position="1097"/>
        <end position="1110"/>
    </location>
</feature>
<dbReference type="PROSITE" id="PS50850">
    <property type="entry name" value="MFS"/>
    <property type="match status" value="1"/>
</dbReference>
<evidence type="ECO:0000313" key="9">
    <source>
        <dbReference type="Proteomes" id="UP000053475"/>
    </source>
</evidence>
<feature type="compositionally biased region" description="Polar residues" evidence="5">
    <location>
        <begin position="1269"/>
        <end position="1283"/>
    </location>
</feature>
<feature type="region of interest" description="Disordered" evidence="5">
    <location>
        <begin position="949"/>
        <end position="997"/>
    </location>
</feature>
<dbReference type="SUPFAM" id="SSF103473">
    <property type="entry name" value="MFS general substrate transporter"/>
    <property type="match status" value="1"/>
</dbReference>
<feature type="region of interest" description="Disordered" evidence="5">
    <location>
        <begin position="1024"/>
        <end position="1045"/>
    </location>
</feature>
<dbReference type="EMBL" id="JOMC01000043">
    <property type="protein sequence ID" value="KIA75745.1"/>
    <property type="molecule type" value="Genomic_DNA"/>
</dbReference>
<comment type="caution">
    <text evidence="8">The sequence shown here is derived from an EMBL/GenBank/DDBJ whole genome shotgun (WGS) entry which is preliminary data.</text>
</comment>
<feature type="compositionally biased region" description="Low complexity" evidence="5">
    <location>
        <begin position="1322"/>
        <end position="1335"/>
    </location>
</feature>
<feature type="transmembrane region" description="Helical" evidence="6">
    <location>
        <begin position="292"/>
        <end position="312"/>
    </location>
</feature>